<dbReference type="GO" id="GO:0022857">
    <property type="term" value="F:transmembrane transporter activity"/>
    <property type="evidence" value="ECO:0007669"/>
    <property type="project" value="InterPro"/>
</dbReference>
<dbReference type="Gene3D" id="1.20.1250.20">
    <property type="entry name" value="MFS general substrate transporter like domains"/>
    <property type="match status" value="1"/>
</dbReference>
<feature type="transmembrane region" description="Helical" evidence="6">
    <location>
        <begin position="73"/>
        <end position="90"/>
    </location>
</feature>
<dbReference type="InterPro" id="IPR036259">
    <property type="entry name" value="MFS_trans_sf"/>
</dbReference>
<evidence type="ECO:0000256" key="5">
    <source>
        <dbReference type="ARBA" id="ARBA00023136"/>
    </source>
</evidence>
<dbReference type="PROSITE" id="PS50850">
    <property type="entry name" value="MFS"/>
    <property type="match status" value="1"/>
</dbReference>
<feature type="transmembrane region" description="Helical" evidence="6">
    <location>
        <begin position="50"/>
        <end position="67"/>
    </location>
</feature>
<evidence type="ECO:0000259" key="7">
    <source>
        <dbReference type="PROSITE" id="PS50850"/>
    </source>
</evidence>
<keyword evidence="2" id="KW-0813">Transport</keyword>
<dbReference type="EMBL" id="CP003235">
    <property type="protein sequence ID" value="AFC33409.1"/>
    <property type="molecule type" value="Genomic_DNA"/>
</dbReference>
<dbReference type="HOGENOM" id="CLU_174010_0_0_9"/>
<evidence type="ECO:0000256" key="4">
    <source>
        <dbReference type="ARBA" id="ARBA00022989"/>
    </source>
</evidence>
<organism evidence="8 9">
    <name type="scientific">Paenibacillus mucilaginosus 3016</name>
    <dbReference type="NCBI Taxonomy" id="1116391"/>
    <lineage>
        <taxon>Bacteria</taxon>
        <taxon>Bacillati</taxon>
        <taxon>Bacillota</taxon>
        <taxon>Bacilli</taxon>
        <taxon>Bacillales</taxon>
        <taxon>Paenibacillaceae</taxon>
        <taxon>Paenibacillus</taxon>
    </lineage>
</organism>
<dbReference type="STRING" id="1116391.PM3016_6805"/>
<keyword evidence="3 6" id="KW-0812">Transmembrane</keyword>
<keyword evidence="5 6" id="KW-0472">Membrane</keyword>
<protein>
    <submittedName>
        <fullName evidence="8">Major facilitator family transporter</fullName>
    </submittedName>
</protein>
<feature type="domain" description="Major facilitator superfamily (MFS) profile" evidence="7">
    <location>
        <begin position="1"/>
        <end position="109"/>
    </location>
</feature>
<dbReference type="SUPFAM" id="SSF103473">
    <property type="entry name" value="MFS general substrate transporter"/>
    <property type="match status" value="1"/>
</dbReference>
<proteinExistence type="predicted"/>
<evidence type="ECO:0000256" key="1">
    <source>
        <dbReference type="ARBA" id="ARBA00004651"/>
    </source>
</evidence>
<comment type="subcellular location">
    <subcellularLocation>
        <location evidence="1">Cell membrane</location>
        <topology evidence="1">Multi-pass membrane protein</topology>
    </subcellularLocation>
</comment>
<reference evidence="8 9" key="1">
    <citation type="journal article" date="2012" name="J. Bacteriol.">
        <title>Complete Genome Sequence of Paenibacillus mucilaginosus 3016, a Bacterium Functional as Microbial Fertilizer.</title>
        <authorList>
            <person name="Ma M."/>
            <person name="Wang Z."/>
            <person name="Li L."/>
            <person name="Jiang X."/>
            <person name="Guan D."/>
            <person name="Cao F."/>
            <person name="Chen H."/>
            <person name="Wang X."/>
            <person name="Shen D."/>
            <person name="Du B."/>
            <person name="Li J."/>
        </authorList>
    </citation>
    <scope>NUCLEOTIDE SEQUENCE [LARGE SCALE GENOMIC DNA]</scope>
    <source>
        <strain evidence="8 9">3016</strain>
    </source>
</reference>
<name>H6NPQ3_9BACL</name>
<dbReference type="Proteomes" id="UP000007523">
    <property type="component" value="Chromosome"/>
</dbReference>
<keyword evidence="9" id="KW-1185">Reference proteome</keyword>
<sequence>MLAAEYSLLGLLVSLAIVGFTAGLTMSVPPTLLAGEFVQERATAIGVYNFVRYLGMAAAPMIGSLLYPWGGSLLLFGAAALMMGLGILYAKLQLYAPVAGNPAAVSERS</sequence>
<evidence type="ECO:0000256" key="6">
    <source>
        <dbReference type="SAM" id="Phobius"/>
    </source>
</evidence>
<accession>H6NPQ3</accession>
<gene>
    <name evidence="8" type="ORF">PM3016_6805</name>
</gene>
<dbReference type="AlphaFoldDB" id="H6NPQ3"/>
<feature type="transmembrane region" description="Helical" evidence="6">
    <location>
        <begin position="6"/>
        <end position="29"/>
    </location>
</feature>
<dbReference type="KEGG" id="pmq:PM3016_6805"/>
<dbReference type="GO" id="GO:0005886">
    <property type="term" value="C:plasma membrane"/>
    <property type="evidence" value="ECO:0007669"/>
    <property type="project" value="UniProtKB-SubCell"/>
</dbReference>
<evidence type="ECO:0000256" key="2">
    <source>
        <dbReference type="ARBA" id="ARBA00022448"/>
    </source>
</evidence>
<keyword evidence="4 6" id="KW-1133">Transmembrane helix</keyword>
<evidence type="ECO:0000313" key="9">
    <source>
        <dbReference type="Proteomes" id="UP000007523"/>
    </source>
</evidence>
<evidence type="ECO:0000313" key="8">
    <source>
        <dbReference type="EMBL" id="AFC33409.1"/>
    </source>
</evidence>
<evidence type="ECO:0000256" key="3">
    <source>
        <dbReference type="ARBA" id="ARBA00022692"/>
    </source>
</evidence>
<dbReference type="InterPro" id="IPR020846">
    <property type="entry name" value="MFS_dom"/>
</dbReference>